<protein>
    <submittedName>
        <fullName evidence="1">Uncharacterized protein</fullName>
    </submittedName>
</protein>
<accession>A0A7U9CPV5</accession>
<evidence type="ECO:0000313" key="2">
    <source>
        <dbReference type="Proteomes" id="UP000006045"/>
    </source>
</evidence>
<name>A0A7U9CPV5_PSEFL</name>
<dbReference type="AlphaFoldDB" id="A0A7U9CPV5"/>
<dbReference type="EMBL" id="CM001561">
    <property type="protein sequence ID" value="EJZ56406.1"/>
    <property type="molecule type" value="Genomic_DNA"/>
</dbReference>
<reference evidence="1 2" key="1">
    <citation type="submission" date="2012-08" db="EMBL/GenBank/DDBJ databases">
        <title>The genome of cave-isolated P. fluorescens strain R124 demonstrates phenotypic adaptation to the mineral environment.</title>
        <authorList>
            <person name="Barton M.D."/>
            <person name="Petronio M."/>
            <person name="Giarrizzo J.G."/>
            <person name="Bowling B.V."/>
            <person name="Barton H.A."/>
        </authorList>
    </citation>
    <scope>NUCLEOTIDE SEQUENCE [LARGE SCALE GENOMIC DNA]</scope>
    <source>
        <strain evidence="1 2">R124</strain>
    </source>
</reference>
<gene>
    <name evidence="1" type="ORF">I1A_000714</name>
</gene>
<sequence>MHGEECNQKLARSYYGPSWQRLGLALGEWPPRSQTRLTGALAVFIVAQ</sequence>
<dbReference type="Proteomes" id="UP000006045">
    <property type="component" value="Chromosome"/>
</dbReference>
<proteinExistence type="predicted"/>
<organism evidence="1 2">
    <name type="scientific">Pseudomonas fluorescens R124</name>
    <dbReference type="NCBI Taxonomy" id="743713"/>
    <lineage>
        <taxon>Bacteria</taxon>
        <taxon>Pseudomonadati</taxon>
        <taxon>Pseudomonadota</taxon>
        <taxon>Gammaproteobacteria</taxon>
        <taxon>Pseudomonadales</taxon>
        <taxon>Pseudomonadaceae</taxon>
        <taxon>Pseudomonas</taxon>
    </lineage>
</organism>
<evidence type="ECO:0000313" key="1">
    <source>
        <dbReference type="EMBL" id="EJZ56406.1"/>
    </source>
</evidence>